<dbReference type="KEGG" id="ovi:T265_02119"/>
<reference evidence="1 2" key="1">
    <citation type="submission" date="2013-11" db="EMBL/GenBank/DDBJ databases">
        <title>Opisthorchis viverrini - life in the bile duct.</title>
        <authorList>
            <person name="Young N.D."/>
            <person name="Nagarajan N."/>
            <person name="Lin S.J."/>
            <person name="Korhonen P.K."/>
            <person name="Jex A.R."/>
            <person name="Hall R.S."/>
            <person name="Safavi-Hemami H."/>
            <person name="Kaewkong W."/>
            <person name="Bertrand D."/>
            <person name="Gao S."/>
            <person name="Seet Q."/>
            <person name="Wongkham S."/>
            <person name="Teh B.T."/>
            <person name="Wongkham C."/>
            <person name="Intapan P.M."/>
            <person name="Maleewong W."/>
            <person name="Yang X."/>
            <person name="Hu M."/>
            <person name="Wang Z."/>
            <person name="Hofmann A."/>
            <person name="Sternberg P.W."/>
            <person name="Tan P."/>
            <person name="Wang J."/>
            <person name="Gasser R.B."/>
        </authorList>
    </citation>
    <scope>NUCLEOTIDE SEQUENCE [LARGE SCALE GENOMIC DNA]</scope>
</reference>
<evidence type="ECO:0000313" key="2">
    <source>
        <dbReference type="Proteomes" id="UP000054324"/>
    </source>
</evidence>
<sequence>MEPLSAESWTRQSIGYYLTVGKVQLPSMHCGSAVKVLEKAELTPRDVLTQHRIVNSFECLKRHHECSVEMRPPLFEPVYVDANNAQGDPETIDVLVNTRLTAKCAAKHRE</sequence>
<dbReference type="RefSeq" id="XP_009164542.1">
    <property type="nucleotide sequence ID" value="XM_009166278.1"/>
</dbReference>
<protein>
    <submittedName>
        <fullName evidence="1">Uncharacterized protein</fullName>
    </submittedName>
</protein>
<organism evidence="1 2">
    <name type="scientific">Opisthorchis viverrini</name>
    <name type="common">Southeast Asian liver fluke</name>
    <dbReference type="NCBI Taxonomy" id="6198"/>
    <lineage>
        <taxon>Eukaryota</taxon>
        <taxon>Metazoa</taxon>
        <taxon>Spiralia</taxon>
        <taxon>Lophotrochozoa</taxon>
        <taxon>Platyhelminthes</taxon>
        <taxon>Trematoda</taxon>
        <taxon>Digenea</taxon>
        <taxon>Opisthorchiida</taxon>
        <taxon>Opisthorchiata</taxon>
        <taxon>Opisthorchiidae</taxon>
        <taxon>Opisthorchis</taxon>
    </lineage>
</organism>
<dbReference type="EMBL" id="KL596642">
    <property type="protein sequence ID" value="KER31759.1"/>
    <property type="molecule type" value="Genomic_DNA"/>
</dbReference>
<dbReference type="CTD" id="20316307"/>
<evidence type="ECO:0000313" key="1">
    <source>
        <dbReference type="EMBL" id="KER31759.1"/>
    </source>
</evidence>
<keyword evidence="2" id="KW-1185">Reference proteome</keyword>
<proteinExistence type="predicted"/>
<dbReference type="AlphaFoldDB" id="A0A075AIJ8"/>
<accession>A0A075AIJ8</accession>
<dbReference type="GeneID" id="20316307"/>
<name>A0A075AIJ8_OPIVI</name>
<dbReference type="Proteomes" id="UP000054324">
    <property type="component" value="Unassembled WGS sequence"/>
</dbReference>
<gene>
    <name evidence="1" type="ORF">T265_02119</name>
</gene>